<proteinExistence type="predicted"/>
<organism evidence="1 2">
    <name type="scientific">Mesonia sediminis</name>
    <dbReference type="NCBI Taxonomy" id="1703946"/>
    <lineage>
        <taxon>Bacteria</taxon>
        <taxon>Pseudomonadati</taxon>
        <taxon>Bacteroidota</taxon>
        <taxon>Flavobacteriia</taxon>
        <taxon>Flavobacteriales</taxon>
        <taxon>Flavobacteriaceae</taxon>
        <taxon>Mesonia</taxon>
    </lineage>
</organism>
<dbReference type="Proteomes" id="UP001597357">
    <property type="component" value="Unassembled WGS sequence"/>
</dbReference>
<protein>
    <recommendedName>
        <fullName evidence="3">TonB C-terminal domain-containing protein</fullName>
    </recommendedName>
</protein>
<dbReference type="PROSITE" id="PS51257">
    <property type="entry name" value="PROKAR_LIPOPROTEIN"/>
    <property type="match status" value="1"/>
</dbReference>
<accession>A0ABW5SDQ0</accession>
<dbReference type="RefSeq" id="WP_379043547.1">
    <property type="nucleotide sequence ID" value="NZ_JBHULZ010000008.1"/>
</dbReference>
<gene>
    <name evidence="1" type="ORF">ACFSQ0_02330</name>
</gene>
<reference evidence="2" key="1">
    <citation type="journal article" date="2019" name="Int. J. Syst. Evol. Microbiol.">
        <title>The Global Catalogue of Microorganisms (GCM) 10K type strain sequencing project: providing services to taxonomists for standard genome sequencing and annotation.</title>
        <authorList>
            <consortium name="The Broad Institute Genomics Platform"/>
            <consortium name="The Broad Institute Genome Sequencing Center for Infectious Disease"/>
            <person name="Wu L."/>
            <person name="Ma J."/>
        </authorList>
    </citation>
    <scope>NUCLEOTIDE SEQUENCE [LARGE SCALE GENOMIC DNA]</scope>
    <source>
        <strain evidence="2">KCTC 42255</strain>
    </source>
</reference>
<evidence type="ECO:0000313" key="1">
    <source>
        <dbReference type="EMBL" id="MFD2696817.1"/>
    </source>
</evidence>
<sequence length="158" mass="18279">MRVIVAILCLVLLGSCSFFEKQKMNPNDLVEEELKQIDWHQVEQYPVFKSCAHCDGLQAQQRCFETTLTKWVIEELSKQHALVTDSIHEQLVVYFKITRKGEIFVDSLKQNIGLAHQLPELKQWLTESIENLPEVYPAQKRGVPVQTTFQLPVQIISE</sequence>
<evidence type="ECO:0008006" key="3">
    <source>
        <dbReference type="Google" id="ProtNLM"/>
    </source>
</evidence>
<name>A0ABW5SDQ0_9FLAO</name>
<comment type="caution">
    <text evidence="1">The sequence shown here is derived from an EMBL/GenBank/DDBJ whole genome shotgun (WGS) entry which is preliminary data.</text>
</comment>
<dbReference type="EMBL" id="JBHULZ010000008">
    <property type="protein sequence ID" value="MFD2696817.1"/>
    <property type="molecule type" value="Genomic_DNA"/>
</dbReference>
<evidence type="ECO:0000313" key="2">
    <source>
        <dbReference type="Proteomes" id="UP001597357"/>
    </source>
</evidence>
<keyword evidence="2" id="KW-1185">Reference proteome</keyword>